<reference evidence="9" key="1">
    <citation type="submission" date="2020-01" db="EMBL/GenBank/DDBJ databases">
        <authorList>
            <person name="Meier V. D."/>
            <person name="Meier V D."/>
        </authorList>
    </citation>
    <scope>NUCLEOTIDE SEQUENCE</scope>
    <source>
        <strain evidence="9">HLG_WM_MAG_10</strain>
    </source>
</reference>
<organism evidence="9">
    <name type="scientific">uncultured Aureispira sp</name>
    <dbReference type="NCBI Taxonomy" id="1331704"/>
    <lineage>
        <taxon>Bacteria</taxon>
        <taxon>Pseudomonadati</taxon>
        <taxon>Bacteroidota</taxon>
        <taxon>Saprospiria</taxon>
        <taxon>Saprospirales</taxon>
        <taxon>Saprospiraceae</taxon>
        <taxon>Aureispira</taxon>
        <taxon>environmental samples</taxon>
    </lineage>
</organism>
<dbReference type="EMBL" id="CACVAQ010000112">
    <property type="protein sequence ID" value="CAA6805723.1"/>
    <property type="molecule type" value="Genomic_DNA"/>
</dbReference>
<keyword evidence="2 6" id="KW-0349">Heme</keyword>
<feature type="chain" id="PRO_5027625826" description="Cytochrome c domain-containing protein" evidence="7">
    <location>
        <begin position="19"/>
        <end position="99"/>
    </location>
</feature>
<evidence type="ECO:0000256" key="1">
    <source>
        <dbReference type="ARBA" id="ARBA00022448"/>
    </source>
</evidence>
<dbReference type="SUPFAM" id="SSF46626">
    <property type="entry name" value="Cytochrome c"/>
    <property type="match status" value="1"/>
</dbReference>
<dbReference type="GO" id="GO:0020037">
    <property type="term" value="F:heme binding"/>
    <property type="evidence" value="ECO:0007669"/>
    <property type="project" value="InterPro"/>
</dbReference>
<evidence type="ECO:0000256" key="3">
    <source>
        <dbReference type="ARBA" id="ARBA00022723"/>
    </source>
</evidence>
<dbReference type="GO" id="GO:0009055">
    <property type="term" value="F:electron transfer activity"/>
    <property type="evidence" value="ECO:0007669"/>
    <property type="project" value="InterPro"/>
</dbReference>
<feature type="domain" description="Cytochrome c" evidence="8">
    <location>
        <begin position="24"/>
        <end position="99"/>
    </location>
</feature>
<keyword evidence="3 6" id="KW-0479">Metal-binding</keyword>
<dbReference type="Pfam" id="PF13442">
    <property type="entry name" value="Cytochrome_CBB3"/>
    <property type="match status" value="1"/>
</dbReference>
<dbReference type="InterPro" id="IPR009056">
    <property type="entry name" value="Cyt_c-like_dom"/>
</dbReference>
<dbReference type="PROSITE" id="PS51007">
    <property type="entry name" value="CYTC"/>
    <property type="match status" value="1"/>
</dbReference>
<keyword evidence="7" id="KW-0732">Signal</keyword>
<protein>
    <recommendedName>
        <fullName evidence="8">Cytochrome c domain-containing protein</fullName>
    </recommendedName>
</protein>
<dbReference type="PRINTS" id="PR00605">
    <property type="entry name" value="CYTCHROMECIC"/>
</dbReference>
<keyword evidence="4" id="KW-0249">Electron transport</keyword>
<keyword evidence="5 6" id="KW-0408">Iron</keyword>
<dbReference type="InterPro" id="IPR008168">
    <property type="entry name" value="Cyt_C_IC"/>
</dbReference>
<sequence length="99" mass="10953">MRIIIVLIVLSVCIWACAAPENKTETISGIEIYKTRCVSCHGTDGKMGMNGAKELPSSPLDASQRIEVVTYGRKIMPAFKEMLSKEEIKAVVDFTFTLK</sequence>
<gene>
    <name evidence="9" type="ORF">HELGO_WM34164</name>
</gene>
<evidence type="ECO:0000313" key="9">
    <source>
        <dbReference type="EMBL" id="CAA6805723.1"/>
    </source>
</evidence>
<dbReference type="AlphaFoldDB" id="A0A6S6SBG2"/>
<name>A0A6S6SBG2_9BACT</name>
<evidence type="ECO:0000256" key="6">
    <source>
        <dbReference type="PROSITE-ProRule" id="PRU00433"/>
    </source>
</evidence>
<accession>A0A6S6SBG2</accession>
<evidence type="ECO:0000256" key="2">
    <source>
        <dbReference type="ARBA" id="ARBA00022617"/>
    </source>
</evidence>
<evidence type="ECO:0000256" key="7">
    <source>
        <dbReference type="SAM" id="SignalP"/>
    </source>
</evidence>
<feature type="signal peptide" evidence="7">
    <location>
        <begin position="1"/>
        <end position="18"/>
    </location>
</feature>
<dbReference type="GO" id="GO:0005506">
    <property type="term" value="F:iron ion binding"/>
    <property type="evidence" value="ECO:0007669"/>
    <property type="project" value="InterPro"/>
</dbReference>
<evidence type="ECO:0000256" key="5">
    <source>
        <dbReference type="ARBA" id="ARBA00023004"/>
    </source>
</evidence>
<proteinExistence type="predicted"/>
<keyword evidence="1" id="KW-0813">Transport</keyword>
<dbReference type="Gene3D" id="1.10.760.10">
    <property type="entry name" value="Cytochrome c-like domain"/>
    <property type="match status" value="1"/>
</dbReference>
<evidence type="ECO:0000256" key="4">
    <source>
        <dbReference type="ARBA" id="ARBA00022982"/>
    </source>
</evidence>
<dbReference type="InterPro" id="IPR036909">
    <property type="entry name" value="Cyt_c-like_dom_sf"/>
</dbReference>
<evidence type="ECO:0000259" key="8">
    <source>
        <dbReference type="PROSITE" id="PS51007"/>
    </source>
</evidence>